<keyword evidence="1" id="KW-0812">Transmembrane</keyword>
<sequence>MYESPSPTHGYIPVVLAFWLYVGLAAGVSLVAREVGVSNEISIYLFLLVAIVLLKPFLPLFQQLLPKAPHER</sequence>
<evidence type="ECO:0000256" key="1">
    <source>
        <dbReference type="SAM" id="Phobius"/>
    </source>
</evidence>
<keyword evidence="3" id="KW-1185">Reference proteome</keyword>
<proteinExistence type="predicted"/>
<evidence type="ECO:0000313" key="2">
    <source>
        <dbReference type="EMBL" id="SFL53344.1"/>
    </source>
</evidence>
<reference evidence="3" key="1">
    <citation type="submission" date="2016-10" db="EMBL/GenBank/DDBJ databases">
        <authorList>
            <person name="Varghese N."/>
            <person name="Submissions S."/>
        </authorList>
    </citation>
    <scope>NUCLEOTIDE SEQUENCE [LARGE SCALE GENOMIC DNA]</scope>
    <source>
        <strain evidence="3">CGMCC 1.7738</strain>
    </source>
</reference>
<accession>A0A1I4IGD4</accession>
<dbReference type="EMBL" id="FOTC01000008">
    <property type="protein sequence ID" value="SFL53344.1"/>
    <property type="molecule type" value="Genomic_DNA"/>
</dbReference>
<dbReference type="AlphaFoldDB" id="A0A1I4IGD4"/>
<gene>
    <name evidence="2" type="ORF">SAMN04487950_4107</name>
</gene>
<keyword evidence="1" id="KW-0472">Membrane</keyword>
<protein>
    <submittedName>
        <fullName evidence="2">Uncharacterized protein</fullName>
    </submittedName>
</protein>
<dbReference type="STRING" id="553466.SAMN04487950_4107"/>
<feature type="transmembrane region" description="Helical" evidence="1">
    <location>
        <begin position="44"/>
        <end position="65"/>
    </location>
</feature>
<organism evidence="2 3">
    <name type="scientific">Halogranum rubrum</name>
    <dbReference type="NCBI Taxonomy" id="553466"/>
    <lineage>
        <taxon>Archaea</taxon>
        <taxon>Methanobacteriati</taxon>
        <taxon>Methanobacteriota</taxon>
        <taxon>Stenosarchaea group</taxon>
        <taxon>Halobacteria</taxon>
        <taxon>Halobacteriales</taxon>
        <taxon>Haloferacaceae</taxon>
    </lineage>
</organism>
<feature type="transmembrane region" description="Helical" evidence="1">
    <location>
        <begin position="12"/>
        <end position="32"/>
    </location>
</feature>
<name>A0A1I4IGD4_9EURY</name>
<evidence type="ECO:0000313" key="3">
    <source>
        <dbReference type="Proteomes" id="UP000199607"/>
    </source>
</evidence>
<keyword evidence="1" id="KW-1133">Transmembrane helix</keyword>
<dbReference type="RefSeq" id="WP_083851194.1">
    <property type="nucleotide sequence ID" value="NZ_FOTC01000008.1"/>
</dbReference>
<dbReference type="Proteomes" id="UP000199607">
    <property type="component" value="Unassembled WGS sequence"/>
</dbReference>